<organism evidence="2 3">
    <name type="scientific">Dictyobacter kobayashii</name>
    <dbReference type="NCBI Taxonomy" id="2014872"/>
    <lineage>
        <taxon>Bacteria</taxon>
        <taxon>Bacillati</taxon>
        <taxon>Chloroflexota</taxon>
        <taxon>Ktedonobacteria</taxon>
        <taxon>Ktedonobacterales</taxon>
        <taxon>Dictyobacteraceae</taxon>
        <taxon>Dictyobacter</taxon>
    </lineage>
</organism>
<comment type="caution">
    <text evidence="2">The sequence shown here is derived from an EMBL/GenBank/DDBJ whole genome shotgun (WGS) entry which is preliminary data.</text>
</comment>
<evidence type="ECO:0000256" key="1">
    <source>
        <dbReference type="SAM" id="MobiDB-lite"/>
    </source>
</evidence>
<feature type="compositionally biased region" description="Basic and acidic residues" evidence="1">
    <location>
        <begin position="135"/>
        <end position="175"/>
    </location>
</feature>
<evidence type="ECO:0000313" key="2">
    <source>
        <dbReference type="EMBL" id="GCE21275.1"/>
    </source>
</evidence>
<evidence type="ECO:0000313" key="3">
    <source>
        <dbReference type="Proteomes" id="UP000287188"/>
    </source>
</evidence>
<feature type="region of interest" description="Disordered" evidence="1">
    <location>
        <begin position="125"/>
        <end position="182"/>
    </location>
</feature>
<sequence>MCPCCEWADNVVNSAQMSSMTTAAFSSASNSNSGSNNNIIIITLPVSNSNYEHAQEAKDVSDLSIMSHVSPDTWDDVEAVPERRVTSKQAEYGMDGEPCFMAASEQPEFLEAPTEDFERTNKQKIAAEANSEYAVPDRKRGRDPKTAERQRIDALLAESRRPAPSRWDRGKDDPAPYRPRLS</sequence>
<reference evidence="3" key="1">
    <citation type="submission" date="2018-12" db="EMBL/GenBank/DDBJ databases">
        <title>Tengunoibacter tsumagoiensis gen. nov., sp. nov., Dictyobacter kobayashii sp. nov., D. alpinus sp. nov., and D. joshuensis sp. nov. and description of Dictyobacteraceae fam. nov. within the order Ktedonobacterales isolated from Tengu-no-mugimeshi.</title>
        <authorList>
            <person name="Wang C.M."/>
            <person name="Zheng Y."/>
            <person name="Sakai Y."/>
            <person name="Toyoda A."/>
            <person name="Minakuchi Y."/>
            <person name="Abe K."/>
            <person name="Yokota A."/>
            <person name="Yabe S."/>
        </authorList>
    </citation>
    <scope>NUCLEOTIDE SEQUENCE [LARGE SCALE GENOMIC DNA]</scope>
    <source>
        <strain evidence="3">Uno11</strain>
    </source>
</reference>
<keyword evidence="3" id="KW-1185">Reference proteome</keyword>
<protein>
    <submittedName>
        <fullName evidence="2">Uncharacterized protein</fullName>
    </submittedName>
</protein>
<dbReference type="Proteomes" id="UP000287188">
    <property type="component" value="Unassembled WGS sequence"/>
</dbReference>
<accession>A0A402AQG5</accession>
<name>A0A402AQG5_9CHLR</name>
<dbReference type="AlphaFoldDB" id="A0A402AQG5"/>
<gene>
    <name evidence="2" type="ORF">KDK_50750</name>
</gene>
<dbReference type="EMBL" id="BIFS01000001">
    <property type="protein sequence ID" value="GCE21275.1"/>
    <property type="molecule type" value="Genomic_DNA"/>
</dbReference>
<proteinExistence type="predicted"/>